<dbReference type="PANTHER" id="PTHR42928">
    <property type="entry name" value="TRICARBOXYLATE-BINDING PROTEIN"/>
    <property type="match status" value="1"/>
</dbReference>
<keyword evidence="4" id="KW-1185">Reference proteome</keyword>
<organism evidence="3 4">
    <name type="scientific">Variovorax terrae</name>
    <dbReference type="NCBI Taxonomy" id="2923278"/>
    <lineage>
        <taxon>Bacteria</taxon>
        <taxon>Pseudomonadati</taxon>
        <taxon>Pseudomonadota</taxon>
        <taxon>Betaproteobacteria</taxon>
        <taxon>Burkholderiales</taxon>
        <taxon>Comamonadaceae</taxon>
        <taxon>Variovorax</taxon>
    </lineage>
</organism>
<gene>
    <name evidence="3" type="ORF">MMF98_11045</name>
</gene>
<dbReference type="PIRSF" id="PIRSF017082">
    <property type="entry name" value="YflP"/>
    <property type="match status" value="1"/>
</dbReference>
<dbReference type="Proteomes" id="UP001139447">
    <property type="component" value="Unassembled WGS sequence"/>
</dbReference>
<evidence type="ECO:0000313" key="3">
    <source>
        <dbReference type="EMBL" id="MCJ0763741.1"/>
    </source>
</evidence>
<dbReference type="EMBL" id="JALGBI010000001">
    <property type="protein sequence ID" value="MCJ0763741.1"/>
    <property type="molecule type" value="Genomic_DNA"/>
</dbReference>
<proteinExistence type="inferred from homology"/>
<evidence type="ECO:0000256" key="2">
    <source>
        <dbReference type="SAM" id="SignalP"/>
    </source>
</evidence>
<dbReference type="RefSeq" id="WP_243306318.1">
    <property type="nucleotide sequence ID" value="NZ_JALGBI010000001.1"/>
</dbReference>
<accession>A0A9X1VTZ2</accession>
<reference evidence="3" key="1">
    <citation type="submission" date="2022-03" db="EMBL/GenBank/DDBJ databases">
        <authorList>
            <person name="Woo C.Y."/>
        </authorList>
    </citation>
    <scope>NUCLEOTIDE SEQUENCE</scope>
    <source>
        <strain evidence="3">CYS-02</strain>
    </source>
</reference>
<evidence type="ECO:0000256" key="1">
    <source>
        <dbReference type="ARBA" id="ARBA00006987"/>
    </source>
</evidence>
<dbReference type="Gene3D" id="3.40.190.10">
    <property type="entry name" value="Periplasmic binding protein-like II"/>
    <property type="match status" value="1"/>
</dbReference>
<dbReference type="PANTHER" id="PTHR42928:SF5">
    <property type="entry name" value="BLR1237 PROTEIN"/>
    <property type="match status" value="1"/>
</dbReference>
<dbReference type="CDD" id="cd07012">
    <property type="entry name" value="PBP2_Bug_TTT"/>
    <property type="match status" value="1"/>
</dbReference>
<feature type="signal peptide" evidence="2">
    <location>
        <begin position="1"/>
        <end position="28"/>
    </location>
</feature>
<dbReference type="InterPro" id="IPR042100">
    <property type="entry name" value="Bug_dom1"/>
</dbReference>
<dbReference type="InterPro" id="IPR005064">
    <property type="entry name" value="BUG"/>
</dbReference>
<evidence type="ECO:0000313" key="4">
    <source>
        <dbReference type="Proteomes" id="UP001139447"/>
    </source>
</evidence>
<feature type="chain" id="PRO_5040836461" evidence="2">
    <location>
        <begin position="29"/>
        <end position="338"/>
    </location>
</feature>
<sequence>MKTALPPSPLRRLLIAGLLCATATGASAQWKPTRPINLIVPWAAGGSTDQVTRVAAAEMEKALGQTIVIVNQPGASGAIGTKSALDAAKDGYTWTAGAAQDLGTYQTLGSVNTSIKDWHLFLNVANIQVIGVNPGRPWKNAKELLDDMKAKPGQISVATAGVTSAAHAAMDQIVKATGVKYKEVSYDGGNPAVVATVAGEADMTTQLAVEQADMIRGKRLRPLATVSDKPLELEGFGTIPPLSQTVPGFSAPANYFGIFIPKGVPDDVVKTVEKIWNEQIPKSEALKKYATSRGALFLPLSGEAAQKAVFPAVQANAWNLHASGKTKVAPDTVGIPKP</sequence>
<dbReference type="SUPFAM" id="SSF53850">
    <property type="entry name" value="Periplasmic binding protein-like II"/>
    <property type="match status" value="1"/>
</dbReference>
<comment type="similarity">
    <text evidence="1">Belongs to the UPF0065 (bug) family.</text>
</comment>
<protein>
    <submittedName>
        <fullName evidence="3">Tripartite tricarboxylate transporter substrate binding protein</fullName>
    </submittedName>
</protein>
<dbReference type="AlphaFoldDB" id="A0A9X1VTZ2"/>
<dbReference type="Pfam" id="PF03401">
    <property type="entry name" value="TctC"/>
    <property type="match status" value="1"/>
</dbReference>
<name>A0A9X1VTZ2_9BURK</name>
<comment type="caution">
    <text evidence="3">The sequence shown here is derived from an EMBL/GenBank/DDBJ whole genome shotgun (WGS) entry which is preliminary data.</text>
</comment>
<dbReference type="Gene3D" id="3.40.190.150">
    <property type="entry name" value="Bordetella uptake gene, domain 1"/>
    <property type="match status" value="1"/>
</dbReference>
<keyword evidence="2" id="KW-0732">Signal</keyword>